<evidence type="ECO:0000256" key="2">
    <source>
        <dbReference type="ARBA" id="ARBA00022448"/>
    </source>
</evidence>
<evidence type="ECO:0000256" key="10">
    <source>
        <dbReference type="ARBA" id="ARBA00023136"/>
    </source>
</evidence>
<keyword evidence="7" id="KW-0630">Potassium</keyword>
<evidence type="ECO:0000256" key="4">
    <source>
        <dbReference type="ARBA" id="ARBA00022692"/>
    </source>
</evidence>
<feature type="transmembrane region" description="Helical" evidence="12">
    <location>
        <begin position="79"/>
        <end position="102"/>
    </location>
</feature>
<feature type="transmembrane region" description="Helical" evidence="12">
    <location>
        <begin position="45"/>
        <end position="67"/>
    </location>
</feature>
<evidence type="ECO:0000256" key="5">
    <source>
        <dbReference type="ARBA" id="ARBA00022826"/>
    </source>
</evidence>
<dbReference type="HOGENOM" id="CLU_011722_1_1_9"/>
<feature type="transmembrane region" description="Helical" evidence="12">
    <location>
        <begin position="204"/>
        <end position="228"/>
    </location>
</feature>
<feature type="domain" description="Ion transport" evidence="13">
    <location>
        <begin position="20"/>
        <end position="228"/>
    </location>
</feature>
<dbReference type="Proteomes" id="UP000005753">
    <property type="component" value="Chromosome"/>
</dbReference>
<evidence type="ECO:0000256" key="11">
    <source>
        <dbReference type="ARBA" id="ARBA00023303"/>
    </source>
</evidence>
<evidence type="ECO:0000256" key="6">
    <source>
        <dbReference type="ARBA" id="ARBA00022882"/>
    </source>
</evidence>
<evidence type="ECO:0000256" key="8">
    <source>
        <dbReference type="ARBA" id="ARBA00022989"/>
    </source>
</evidence>
<dbReference type="GO" id="GO:0005249">
    <property type="term" value="F:voltage-gated potassium channel activity"/>
    <property type="evidence" value="ECO:0007669"/>
    <property type="project" value="InterPro"/>
</dbReference>
<dbReference type="STRING" id="633697.EubceDRAFT1_2509"/>
<evidence type="ECO:0000256" key="12">
    <source>
        <dbReference type="SAM" id="Phobius"/>
    </source>
</evidence>
<keyword evidence="2" id="KW-0813">Transport</keyword>
<evidence type="ECO:0000256" key="1">
    <source>
        <dbReference type="ARBA" id="ARBA00004141"/>
    </source>
</evidence>
<reference evidence="14 15" key="1">
    <citation type="submission" date="2010-08" db="EMBL/GenBank/DDBJ databases">
        <authorList>
            <consortium name="US DOE Joint Genome Institute (JGI-PGF)"/>
            <person name="Lucas S."/>
            <person name="Copeland A."/>
            <person name="Lapidus A."/>
            <person name="Cheng J.-F."/>
            <person name="Bruce D."/>
            <person name="Goodwin L."/>
            <person name="Pitluck S."/>
            <person name="Land M.L."/>
            <person name="Hauser L."/>
            <person name="Chang Y.-J."/>
            <person name="Anderson I.J."/>
            <person name="Johnson E."/>
            <person name="Mulhopadhyay B."/>
            <person name="Kyrpides N."/>
            <person name="Woyke T.J."/>
        </authorList>
    </citation>
    <scope>NUCLEOTIDE SEQUENCE [LARGE SCALE GENOMIC DNA]</scope>
    <source>
        <strain evidence="14 15">6</strain>
    </source>
</reference>
<keyword evidence="10 12" id="KW-0472">Membrane</keyword>
<keyword evidence="8 12" id="KW-1133">Transmembrane helix</keyword>
<dbReference type="GO" id="GO:0008076">
    <property type="term" value="C:voltage-gated potassium channel complex"/>
    <property type="evidence" value="ECO:0007669"/>
    <property type="project" value="InterPro"/>
</dbReference>
<dbReference type="InterPro" id="IPR005821">
    <property type="entry name" value="Ion_trans_dom"/>
</dbReference>
<keyword evidence="9" id="KW-0406">Ion transport</keyword>
<reference evidence="14 15" key="2">
    <citation type="submission" date="2012-02" db="EMBL/GenBank/DDBJ databases">
        <title>Improved High-Quality Draft sequence of Eubacterium cellulosolvens 6.</title>
        <authorList>
            <consortium name="US DOE Joint Genome Institute"/>
            <person name="Lucas S."/>
            <person name="Han J."/>
            <person name="Lapidus A."/>
            <person name="Cheng J.-F."/>
            <person name="Goodwin L."/>
            <person name="Pitluck S."/>
            <person name="Peters L."/>
            <person name="Mikhailova N."/>
            <person name="Gu W."/>
            <person name="Detter J.C."/>
            <person name="Han C."/>
            <person name="Tapia R."/>
            <person name="Land M."/>
            <person name="Hauser L."/>
            <person name="Kyrpides N."/>
            <person name="Ivanova N."/>
            <person name="Pagani I."/>
            <person name="Johnson E."/>
            <person name="Mukhopadhyay B."/>
            <person name="Anderson I."/>
            <person name="Woyke T."/>
        </authorList>
    </citation>
    <scope>NUCLEOTIDE SEQUENCE [LARGE SCALE GENOMIC DNA]</scope>
    <source>
        <strain evidence="14 15">6</strain>
    </source>
</reference>
<dbReference type="Gene3D" id="1.10.287.70">
    <property type="match status" value="1"/>
</dbReference>
<evidence type="ECO:0000313" key="15">
    <source>
        <dbReference type="Proteomes" id="UP000005753"/>
    </source>
</evidence>
<comment type="subcellular location">
    <subcellularLocation>
        <location evidence="1">Membrane</location>
        <topology evidence="1">Multi-pass membrane protein</topology>
    </subcellularLocation>
</comment>
<evidence type="ECO:0000313" key="14">
    <source>
        <dbReference type="EMBL" id="EIM58232.1"/>
    </source>
</evidence>
<proteinExistence type="predicted"/>
<gene>
    <name evidence="14" type="ORF">EubceDRAFT1_2509</name>
</gene>
<sequence length="250" mass="28025">MRTRIYEIIEIADENDIASRVYDITMMISIVVSLVPVAAKRTDGIYWYMDICTTMIFMVDYLLRLFTADKKLRKGAKSFLVYPVTPMAIIDLLAILPSLIAVNGGLRLIKLLRLLRTLRVFRVFKAVRYSKSIPIIVQAFKKQRESLAVVGVLAIGYIMVSALIVISIEPETFPTFFDAVYWATVSLTTVGYGDIYAVSTAGKIITMISSVFGIAIVALPAGIITAGYMDEIKMKKKAEKEEKKNEKNEK</sequence>
<dbReference type="InterPro" id="IPR027359">
    <property type="entry name" value="Volt_channel_dom_sf"/>
</dbReference>
<dbReference type="SUPFAM" id="SSF81324">
    <property type="entry name" value="Voltage-gated potassium channels"/>
    <property type="match status" value="1"/>
</dbReference>
<dbReference type="eggNOG" id="COG0569">
    <property type="taxonomic scope" value="Bacteria"/>
</dbReference>
<dbReference type="PANTHER" id="PTHR11537">
    <property type="entry name" value="VOLTAGE-GATED POTASSIUM CHANNEL"/>
    <property type="match status" value="1"/>
</dbReference>
<dbReference type="InterPro" id="IPR028325">
    <property type="entry name" value="VG_K_chnl"/>
</dbReference>
<keyword evidence="6" id="KW-0851">Voltage-gated channel</keyword>
<keyword evidence="3" id="KW-0633">Potassium transport</keyword>
<keyword evidence="11" id="KW-0407">Ion channel</keyword>
<name>I5AWQ9_EUBC6</name>
<evidence type="ECO:0000256" key="3">
    <source>
        <dbReference type="ARBA" id="ARBA00022538"/>
    </source>
</evidence>
<accession>I5AWQ9</accession>
<dbReference type="OrthoDB" id="9810759at2"/>
<evidence type="ECO:0000259" key="13">
    <source>
        <dbReference type="Pfam" id="PF00520"/>
    </source>
</evidence>
<dbReference type="PANTHER" id="PTHR11537:SF254">
    <property type="entry name" value="POTASSIUM VOLTAGE-GATED CHANNEL PROTEIN SHAB"/>
    <property type="match status" value="1"/>
</dbReference>
<dbReference type="AlphaFoldDB" id="I5AWQ9"/>
<keyword evidence="4 12" id="KW-0812">Transmembrane</keyword>
<evidence type="ECO:0000256" key="7">
    <source>
        <dbReference type="ARBA" id="ARBA00022958"/>
    </source>
</evidence>
<dbReference type="Gene3D" id="1.20.120.350">
    <property type="entry name" value="Voltage-gated potassium channels. Chain C"/>
    <property type="match status" value="1"/>
</dbReference>
<evidence type="ECO:0000256" key="9">
    <source>
        <dbReference type="ARBA" id="ARBA00023065"/>
    </source>
</evidence>
<dbReference type="PRINTS" id="PR00169">
    <property type="entry name" value="KCHANNEL"/>
</dbReference>
<dbReference type="GO" id="GO:0001508">
    <property type="term" value="P:action potential"/>
    <property type="evidence" value="ECO:0007669"/>
    <property type="project" value="TreeGrafter"/>
</dbReference>
<feature type="transmembrane region" description="Helical" evidence="12">
    <location>
        <begin position="147"/>
        <end position="168"/>
    </location>
</feature>
<protein>
    <submittedName>
        <fullName evidence="14">Ion transport protein</fullName>
    </submittedName>
</protein>
<keyword evidence="15" id="KW-1185">Reference proteome</keyword>
<dbReference type="Pfam" id="PF00520">
    <property type="entry name" value="Ion_trans"/>
    <property type="match status" value="1"/>
</dbReference>
<keyword evidence="5" id="KW-0631">Potassium channel</keyword>
<organism evidence="14 15">
    <name type="scientific">Eubacterium cellulosolvens (strain ATCC 43171 / JCM 9499 / 6)</name>
    <name type="common">Cillobacterium cellulosolvens</name>
    <dbReference type="NCBI Taxonomy" id="633697"/>
    <lineage>
        <taxon>Bacteria</taxon>
        <taxon>Bacillati</taxon>
        <taxon>Bacillota</taxon>
        <taxon>Clostridia</taxon>
        <taxon>Eubacteriales</taxon>
        <taxon>Eubacteriaceae</taxon>
        <taxon>Eubacterium</taxon>
    </lineage>
</organism>
<dbReference type="EMBL" id="CM001487">
    <property type="protein sequence ID" value="EIM58232.1"/>
    <property type="molecule type" value="Genomic_DNA"/>
</dbReference>